<dbReference type="Proteomes" id="UP000037822">
    <property type="component" value="Unassembled WGS sequence"/>
</dbReference>
<evidence type="ECO:0000256" key="2">
    <source>
        <dbReference type="ARBA" id="ARBA00023015"/>
    </source>
</evidence>
<keyword evidence="4" id="KW-0804">Transcription</keyword>
<dbReference type="EMBL" id="LGSZ01000032">
    <property type="protein sequence ID" value="KPH81009.1"/>
    <property type="molecule type" value="Genomic_DNA"/>
</dbReference>
<evidence type="ECO:0000256" key="3">
    <source>
        <dbReference type="ARBA" id="ARBA00023125"/>
    </source>
</evidence>
<keyword evidence="3" id="KW-0238">DNA-binding</keyword>
<dbReference type="FunFam" id="1.10.10.10:FF:000001">
    <property type="entry name" value="LysR family transcriptional regulator"/>
    <property type="match status" value="1"/>
</dbReference>
<dbReference type="Gene3D" id="1.10.10.10">
    <property type="entry name" value="Winged helix-like DNA-binding domain superfamily/Winged helix DNA-binding domain"/>
    <property type="match status" value="1"/>
</dbReference>
<organism evidence="6 7">
    <name type="scientific">Bosea vaviloviae</name>
    <dbReference type="NCBI Taxonomy" id="1526658"/>
    <lineage>
        <taxon>Bacteria</taxon>
        <taxon>Pseudomonadati</taxon>
        <taxon>Pseudomonadota</taxon>
        <taxon>Alphaproteobacteria</taxon>
        <taxon>Hyphomicrobiales</taxon>
        <taxon>Boseaceae</taxon>
        <taxon>Bosea</taxon>
    </lineage>
</organism>
<dbReference type="OrthoDB" id="1631201at2"/>
<dbReference type="PRINTS" id="PR00039">
    <property type="entry name" value="HTHLYSR"/>
</dbReference>
<dbReference type="Pfam" id="PF00126">
    <property type="entry name" value="HTH_1"/>
    <property type="match status" value="1"/>
</dbReference>
<dbReference type="AlphaFoldDB" id="A0A0N1N487"/>
<dbReference type="SUPFAM" id="SSF53850">
    <property type="entry name" value="Periplasmic binding protein-like II"/>
    <property type="match status" value="1"/>
</dbReference>
<dbReference type="PROSITE" id="PS50931">
    <property type="entry name" value="HTH_LYSR"/>
    <property type="match status" value="1"/>
</dbReference>
<accession>A0A0N1N487</accession>
<name>A0A0N1N487_9HYPH</name>
<reference evidence="6 7" key="1">
    <citation type="submission" date="2015-07" db="EMBL/GenBank/DDBJ databases">
        <title>Whole genome sequencing of Bosea vaviloviae isolated from cave pool.</title>
        <authorList>
            <person name="Tan N.E.H."/>
            <person name="Lee Y.P."/>
            <person name="Gan H.M."/>
            <person name="Barton H."/>
            <person name="Savka M.A."/>
        </authorList>
    </citation>
    <scope>NUCLEOTIDE SEQUENCE [LARGE SCALE GENOMIC DNA]</scope>
    <source>
        <strain evidence="6 7">SD260</strain>
    </source>
</reference>
<dbReference type="PATRIC" id="fig|1526658.3.peg.698"/>
<sequence>MSGHFDLAALDMLVAVVESGGFTAAGARLGRTQSAISVRIQDLEHQLGHKLLERSRRGVVPTHAGERLIAHARRLLAIQREALDDLGGSSASGRLRIGIPDDYVDAFLRPLIARFAAEHPKVELELHCDLSKRIEPAVAAGEFDLAVVTQDPRRPVGEVIRREPVVWIAARGHRPELQETLPLALFSEGCRVRPRLLACLAEAEKDYRLVFSCSHTSGMLSAVEAGFCVTAVTESAVPATARRLGPADGLPALFDLSVGLIMGPQPGLAARRFADALREEMAAPRLAA</sequence>
<evidence type="ECO:0000313" key="6">
    <source>
        <dbReference type="EMBL" id="KPH81009.1"/>
    </source>
</evidence>
<dbReference type="GO" id="GO:0003700">
    <property type="term" value="F:DNA-binding transcription factor activity"/>
    <property type="evidence" value="ECO:0007669"/>
    <property type="project" value="InterPro"/>
</dbReference>
<keyword evidence="2" id="KW-0805">Transcription regulation</keyword>
<feature type="domain" description="HTH lysR-type" evidence="5">
    <location>
        <begin position="5"/>
        <end position="62"/>
    </location>
</feature>
<protein>
    <submittedName>
        <fullName evidence="6">LysR family transcriptional regulator</fullName>
    </submittedName>
</protein>
<comment type="similarity">
    <text evidence="1">Belongs to the LysR transcriptional regulatory family.</text>
</comment>
<evidence type="ECO:0000259" key="5">
    <source>
        <dbReference type="PROSITE" id="PS50931"/>
    </source>
</evidence>
<dbReference type="InterPro" id="IPR036390">
    <property type="entry name" value="WH_DNA-bd_sf"/>
</dbReference>
<proteinExistence type="inferred from homology"/>
<gene>
    <name evidence="6" type="ORF">AE618_10160</name>
</gene>
<keyword evidence="7" id="KW-1185">Reference proteome</keyword>
<dbReference type="Gene3D" id="3.40.190.10">
    <property type="entry name" value="Periplasmic binding protein-like II"/>
    <property type="match status" value="2"/>
</dbReference>
<dbReference type="InterPro" id="IPR050176">
    <property type="entry name" value="LTTR"/>
</dbReference>
<dbReference type="PANTHER" id="PTHR30579:SF7">
    <property type="entry name" value="HTH-TYPE TRANSCRIPTIONAL REGULATOR LRHA-RELATED"/>
    <property type="match status" value="1"/>
</dbReference>
<dbReference type="GO" id="GO:0003677">
    <property type="term" value="F:DNA binding"/>
    <property type="evidence" value="ECO:0007669"/>
    <property type="project" value="UniProtKB-KW"/>
</dbReference>
<dbReference type="InterPro" id="IPR005119">
    <property type="entry name" value="LysR_subst-bd"/>
</dbReference>
<dbReference type="SUPFAM" id="SSF46785">
    <property type="entry name" value="Winged helix' DNA-binding domain"/>
    <property type="match status" value="1"/>
</dbReference>
<dbReference type="RefSeq" id="WP_054208943.1">
    <property type="nucleotide sequence ID" value="NZ_LGSZ01000032.1"/>
</dbReference>
<dbReference type="InterPro" id="IPR036388">
    <property type="entry name" value="WH-like_DNA-bd_sf"/>
</dbReference>
<evidence type="ECO:0000313" key="7">
    <source>
        <dbReference type="Proteomes" id="UP000037822"/>
    </source>
</evidence>
<evidence type="ECO:0000256" key="1">
    <source>
        <dbReference type="ARBA" id="ARBA00009437"/>
    </source>
</evidence>
<dbReference type="InterPro" id="IPR000847">
    <property type="entry name" value="LysR_HTH_N"/>
</dbReference>
<dbReference type="Pfam" id="PF03466">
    <property type="entry name" value="LysR_substrate"/>
    <property type="match status" value="1"/>
</dbReference>
<dbReference type="PANTHER" id="PTHR30579">
    <property type="entry name" value="TRANSCRIPTIONAL REGULATOR"/>
    <property type="match status" value="1"/>
</dbReference>
<comment type="caution">
    <text evidence="6">The sequence shown here is derived from an EMBL/GenBank/DDBJ whole genome shotgun (WGS) entry which is preliminary data.</text>
</comment>
<evidence type="ECO:0000256" key="4">
    <source>
        <dbReference type="ARBA" id="ARBA00023163"/>
    </source>
</evidence>